<evidence type="ECO:0000313" key="2">
    <source>
        <dbReference type="EMBL" id="EET84625.1"/>
    </source>
</evidence>
<accession>C6Q1K8</accession>
<evidence type="ECO:0000313" key="3">
    <source>
        <dbReference type="Proteomes" id="UP000004198"/>
    </source>
</evidence>
<sequence length="88" mass="10193">MLNEPKKGDVIVLDSKTNYNFSESMYMKIYESLPCGAILLDENDKIIELNSKALNIFHDLDLGYHLQRIMDKVSQNLLKSDENDIEKK</sequence>
<dbReference type="EMBL" id="ACVI01000142">
    <property type="protein sequence ID" value="EET84625.1"/>
    <property type="molecule type" value="Genomic_DNA"/>
</dbReference>
<reference evidence="2 3" key="1">
    <citation type="submission" date="2009-06" db="EMBL/GenBank/DDBJ databases">
        <title>The draft genome of Clostridium carboxidivorans P7.</title>
        <authorList>
            <consortium name="US DOE Joint Genome Institute (JGI-PGF)"/>
            <person name="Lucas S."/>
            <person name="Copeland A."/>
            <person name="Lapidus A."/>
            <person name="Glavina del Rio T."/>
            <person name="Tice H."/>
            <person name="Bruce D."/>
            <person name="Goodwin L."/>
            <person name="Pitluck S."/>
            <person name="Larimer F."/>
            <person name="Land M.L."/>
            <person name="Hauser L."/>
            <person name="Hemme C.L."/>
        </authorList>
    </citation>
    <scope>NUCLEOTIDE SEQUENCE [LARGE SCALE GENOMIC DNA]</scope>
    <source>
        <strain evidence="2 3">P7</strain>
    </source>
</reference>
<gene>
    <name evidence="2" type="ORF">CcarbDRAFT_4926</name>
</gene>
<dbReference type="NCBIfam" id="TIGR00229">
    <property type="entry name" value="sensory_box"/>
    <property type="match status" value="1"/>
</dbReference>
<dbReference type="AlphaFoldDB" id="C6Q1K8"/>
<dbReference type="InterPro" id="IPR000014">
    <property type="entry name" value="PAS"/>
</dbReference>
<name>C6Q1K8_9CLOT</name>
<dbReference type="RefSeq" id="WP_007063810.1">
    <property type="nucleotide sequence ID" value="NZ_ACVI01000142.1"/>
</dbReference>
<dbReference type="Pfam" id="PF13188">
    <property type="entry name" value="PAS_8"/>
    <property type="match status" value="1"/>
</dbReference>
<organism evidence="2 3">
    <name type="scientific">Clostridium carboxidivorans P7</name>
    <dbReference type="NCBI Taxonomy" id="536227"/>
    <lineage>
        <taxon>Bacteria</taxon>
        <taxon>Bacillati</taxon>
        <taxon>Bacillota</taxon>
        <taxon>Clostridia</taxon>
        <taxon>Eubacteriales</taxon>
        <taxon>Clostridiaceae</taxon>
        <taxon>Clostridium</taxon>
    </lineage>
</organism>
<dbReference type="Proteomes" id="UP000004198">
    <property type="component" value="Unassembled WGS sequence"/>
</dbReference>
<proteinExistence type="predicted"/>
<evidence type="ECO:0000259" key="1">
    <source>
        <dbReference type="Pfam" id="PF13188"/>
    </source>
</evidence>
<protein>
    <recommendedName>
        <fullName evidence="1">PAS domain-containing protein</fullName>
    </recommendedName>
</protein>
<feature type="domain" description="PAS" evidence="1">
    <location>
        <begin position="25"/>
        <end position="75"/>
    </location>
</feature>
<comment type="caution">
    <text evidence="2">The sequence shown here is derived from an EMBL/GenBank/DDBJ whole genome shotgun (WGS) entry which is preliminary data.</text>
</comment>
<keyword evidence="3" id="KW-1185">Reference proteome</keyword>